<dbReference type="OrthoDB" id="9783391at2"/>
<reference evidence="2 3" key="1">
    <citation type="submission" date="2016-10" db="EMBL/GenBank/DDBJ databases">
        <authorList>
            <person name="de Groot N.N."/>
        </authorList>
    </citation>
    <scope>NUCLEOTIDE SEQUENCE [LARGE SCALE GENOMIC DNA]</scope>
    <source>
        <strain evidence="2 3">HL3</strain>
    </source>
</reference>
<comment type="similarity">
    <text evidence="1">Belongs to the UPF0149 family.</text>
</comment>
<dbReference type="RefSeq" id="WP_093428271.1">
    <property type="nucleotide sequence ID" value="NZ_FOMJ01000005.1"/>
</dbReference>
<evidence type="ECO:0008006" key="4">
    <source>
        <dbReference type="Google" id="ProtNLM"/>
    </source>
</evidence>
<proteinExistence type="inferred from homology"/>
<organism evidence="2 3">
    <name type="scientific">Thiohalospira halophila DSM 15071</name>
    <dbReference type="NCBI Taxonomy" id="1123397"/>
    <lineage>
        <taxon>Bacteria</taxon>
        <taxon>Pseudomonadati</taxon>
        <taxon>Pseudomonadota</taxon>
        <taxon>Gammaproteobacteria</taxon>
        <taxon>Thiohalospirales</taxon>
        <taxon>Thiohalospiraceae</taxon>
        <taxon>Thiohalospira</taxon>
    </lineage>
</organism>
<dbReference type="Pfam" id="PF03695">
    <property type="entry name" value="UPF0149"/>
    <property type="match status" value="1"/>
</dbReference>
<dbReference type="STRING" id="1123397.SAMN05660831_01625"/>
<dbReference type="InterPro" id="IPR011978">
    <property type="entry name" value="YgfB-like"/>
</dbReference>
<sequence length="192" mass="20770">MTEETAATYDEVQDALHRLGLESHPAEVQGRLCGRTCAAGDMEFDAWLGKVAPEYDPSNALASESLEPLRRLHKATRLQLNDPNMRFEPLLPPDSVALASRVEALGDWCLGFLEGMAEGGIRDVDGLPGDAAEVARDLVELSQAGSFELEGGEEDEDAYVELVEYLRTATLLVMEELQPTSAPPLGSGATFH</sequence>
<name>A0A1I1S9T1_9GAMM</name>
<evidence type="ECO:0000313" key="2">
    <source>
        <dbReference type="EMBL" id="SFD43261.1"/>
    </source>
</evidence>
<protein>
    <recommendedName>
        <fullName evidence="4">YecA family protein</fullName>
    </recommendedName>
</protein>
<evidence type="ECO:0000256" key="1">
    <source>
        <dbReference type="ARBA" id="ARBA00038308"/>
    </source>
</evidence>
<keyword evidence="3" id="KW-1185">Reference proteome</keyword>
<evidence type="ECO:0000313" key="3">
    <source>
        <dbReference type="Proteomes" id="UP000198611"/>
    </source>
</evidence>
<dbReference type="Proteomes" id="UP000198611">
    <property type="component" value="Unassembled WGS sequence"/>
</dbReference>
<dbReference type="GO" id="GO:0005829">
    <property type="term" value="C:cytosol"/>
    <property type="evidence" value="ECO:0007669"/>
    <property type="project" value="TreeGrafter"/>
</dbReference>
<dbReference type="InterPro" id="IPR036255">
    <property type="entry name" value="YgfB-like_sf"/>
</dbReference>
<dbReference type="AlphaFoldDB" id="A0A1I1S9T1"/>
<dbReference type="PANTHER" id="PTHR37528:SF1">
    <property type="entry name" value="UPF0149 PROTEIN YGFB"/>
    <property type="match status" value="1"/>
</dbReference>
<accession>A0A1I1S9T1</accession>
<dbReference type="SUPFAM" id="SSF101327">
    <property type="entry name" value="YgfB-like"/>
    <property type="match status" value="1"/>
</dbReference>
<dbReference type="EMBL" id="FOMJ01000005">
    <property type="protein sequence ID" value="SFD43261.1"/>
    <property type="molecule type" value="Genomic_DNA"/>
</dbReference>
<gene>
    <name evidence="2" type="ORF">SAMN05660831_01625</name>
</gene>
<dbReference type="Gene3D" id="1.20.120.740">
    <property type="entry name" value="YgfB uncharacterised protein family UPF0149, PF03695"/>
    <property type="match status" value="1"/>
</dbReference>
<dbReference type="PANTHER" id="PTHR37528">
    <property type="entry name" value="UPF0149 PROTEIN YGFB"/>
    <property type="match status" value="1"/>
</dbReference>